<protein>
    <submittedName>
        <fullName evidence="1">Uncharacterized protein</fullName>
    </submittedName>
</protein>
<reference evidence="2 4" key="2">
    <citation type="submission" date="2018-11" db="EMBL/GenBank/DDBJ databases">
        <title>Genome sequences of Brenneria nigrifluens and Brenneria rubrifaciens.</title>
        <authorList>
            <person name="Poret-Peterson A.T."/>
            <person name="McClean A.E."/>
            <person name="Kluepfel D.A."/>
        </authorList>
    </citation>
    <scope>NUCLEOTIDE SEQUENCE [LARGE SCALE GENOMIC DNA]</scope>
    <source>
        <strain evidence="2 4">ATCC 13028</strain>
    </source>
</reference>
<keyword evidence="4" id="KW-1185">Reference proteome</keyword>
<dbReference type="Proteomes" id="UP000303847">
    <property type="component" value="Chromosome"/>
</dbReference>
<proteinExistence type="predicted"/>
<evidence type="ECO:0000313" key="2">
    <source>
        <dbReference type="EMBL" id="QCR07001.1"/>
    </source>
</evidence>
<gene>
    <name evidence="1" type="ORF">DDT54_00420</name>
    <name evidence="2" type="ORF">EH206_17295</name>
</gene>
<organism evidence="1 3">
    <name type="scientific">Brenneria nigrifluens DSM 30175 = ATCC 13028</name>
    <dbReference type="NCBI Taxonomy" id="1121120"/>
    <lineage>
        <taxon>Bacteria</taxon>
        <taxon>Pseudomonadati</taxon>
        <taxon>Pseudomonadota</taxon>
        <taxon>Gammaproteobacteria</taxon>
        <taxon>Enterobacterales</taxon>
        <taxon>Pectobacteriaceae</taxon>
        <taxon>Brenneria</taxon>
    </lineage>
</organism>
<dbReference type="OrthoDB" id="9890523at2"/>
<dbReference type="Proteomes" id="UP000295985">
    <property type="component" value="Unassembled WGS sequence"/>
</dbReference>
<evidence type="ECO:0000313" key="4">
    <source>
        <dbReference type="Proteomes" id="UP000303847"/>
    </source>
</evidence>
<reference evidence="1 3" key="1">
    <citation type="submission" date="2018-04" db="EMBL/GenBank/DDBJ databases">
        <title>Brenneria corticis sp.nov.</title>
        <authorList>
            <person name="Li Y."/>
        </authorList>
    </citation>
    <scope>NUCLEOTIDE SEQUENCE [LARGE SCALE GENOMIC DNA]</scope>
    <source>
        <strain evidence="1 3">LMG 2694</strain>
    </source>
</reference>
<dbReference type="AlphaFoldDB" id="A0A2U1UVY0"/>
<dbReference type="EMBL" id="CP034036">
    <property type="protein sequence ID" value="QCR07001.1"/>
    <property type="molecule type" value="Genomic_DNA"/>
</dbReference>
<name>A0A2U1UVY0_9GAMM</name>
<evidence type="ECO:0000313" key="1">
    <source>
        <dbReference type="EMBL" id="PWC25835.1"/>
    </source>
</evidence>
<accession>A0A2U1UVY0</accession>
<evidence type="ECO:0000313" key="3">
    <source>
        <dbReference type="Proteomes" id="UP000295985"/>
    </source>
</evidence>
<dbReference type="EMBL" id="QDKK01000001">
    <property type="protein sequence ID" value="PWC25835.1"/>
    <property type="molecule type" value="Genomic_DNA"/>
</dbReference>
<sequence>MPLTDYVCSQYYILNNPGVRISIRGGKTALRNQVLTIDIIGKYLNSGEPAFVRLIRINTSQFQPLQSNSENFTPASDIEKVKELVSDLQAGGHTYVDSIFFNPNNSW</sequence>